<gene>
    <name evidence="2" type="primary">RvY_19358-1</name>
    <name evidence="2" type="synonym">RvY_19358.1</name>
    <name evidence="2" type="ORF">RvY_19358</name>
</gene>
<evidence type="ECO:0000313" key="2">
    <source>
        <dbReference type="EMBL" id="GAV09891.1"/>
    </source>
</evidence>
<reference evidence="2 3" key="1">
    <citation type="journal article" date="2016" name="Nat. Commun.">
        <title>Extremotolerant tardigrade genome and improved radiotolerance of human cultured cells by tardigrade-unique protein.</title>
        <authorList>
            <person name="Hashimoto T."/>
            <person name="Horikawa D.D."/>
            <person name="Saito Y."/>
            <person name="Kuwahara H."/>
            <person name="Kozuka-Hata H."/>
            <person name="Shin-I T."/>
            <person name="Minakuchi Y."/>
            <person name="Ohishi K."/>
            <person name="Motoyama A."/>
            <person name="Aizu T."/>
            <person name="Enomoto A."/>
            <person name="Kondo K."/>
            <person name="Tanaka S."/>
            <person name="Hara Y."/>
            <person name="Koshikawa S."/>
            <person name="Sagara H."/>
            <person name="Miura T."/>
            <person name="Yokobori S."/>
            <person name="Miyagawa K."/>
            <person name="Suzuki Y."/>
            <person name="Kubo T."/>
            <person name="Oyama M."/>
            <person name="Kohara Y."/>
            <person name="Fujiyama A."/>
            <person name="Arakawa K."/>
            <person name="Katayama T."/>
            <person name="Toyoda A."/>
            <person name="Kunieda T."/>
        </authorList>
    </citation>
    <scope>NUCLEOTIDE SEQUENCE [LARGE SCALE GENOMIC DNA]</scope>
    <source>
        <strain evidence="2 3">YOKOZUNA-1</strain>
    </source>
</reference>
<dbReference type="OrthoDB" id="10069995at2759"/>
<proteinExistence type="predicted"/>
<protein>
    <recommendedName>
        <fullName evidence="1">Polysaccharide lyase 14 domain-containing protein</fullName>
    </recommendedName>
</protein>
<name>A0A1D1W960_RAMVA</name>
<dbReference type="STRING" id="947166.A0A1D1W960"/>
<dbReference type="PANTHER" id="PTHR40124:SF1">
    <property type="entry name" value="DISAGGREGATASE RELATED REPEAT PROTEIN"/>
    <property type="match status" value="1"/>
</dbReference>
<evidence type="ECO:0000313" key="3">
    <source>
        <dbReference type="Proteomes" id="UP000186922"/>
    </source>
</evidence>
<dbReference type="AlphaFoldDB" id="A0A1D1W960"/>
<comment type="caution">
    <text evidence="2">The sequence shown here is derived from an EMBL/GenBank/DDBJ whole genome shotgun (WGS) entry which is preliminary data.</text>
</comment>
<feature type="domain" description="Polysaccharide lyase 14" evidence="1">
    <location>
        <begin position="1"/>
        <end position="127"/>
    </location>
</feature>
<organism evidence="2 3">
    <name type="scientific">Ramazzottius varieornatus</name>
    <name type="common">Water bear</name>
    <name type="synonym">Tardigrade</name>
    <dbReference type="NCBI Taxonomy" id="947166"/>
    <lineage>
        <taxon>Eukaryota</taxon>
        <taxon>Metazoa</taxon>
        <taxon>Ecdysozoa</taxon>
        <taxon>Tardigrada</taxon>
        <taxon>Eutardigrada</taxon>
        <taxon>Parachela</taxon>
        <taxon>Hypsibioidea</taxon>
        <taxon>Ramazzottiidae</taxon>
        <taxon>Ramazzottius</taxon>
    </lineage>
</organism>
<dbReference type="EMBL" id="BDGG01000042">
    <property type="protein sequence ID" value="GAV09891.1"/>
    <property type="molecule type" value="Genomic_DNA"/>
</dbReference>
<dbReference type="InterPro" id="IPR048958">
    <property type="entry name" value="Polysacc_lyase_14"/>
</dbReference>
<dbReference type="Pfam" id="PF21294">
    <property type="entry name" value="Polysacc_lyase_14"/>
    <property type="match status" value="1"/>
</dbReference>
<accession>A0A1D1W960</accession>
<keyword evidence="3" id="KW-1185">Reference proteome</keyword>
<dbReference type="Gene3D" id="2.60.120.200">
    <property type="match status" value="1"/>
</dbReference>
<dbReference type="Proteomes" id="UP000186922">
    <property type="component" value="Unassembled WGS sequence"/>
</dbReference>
<evidence type="ECO:0000259" key="1">
    <source>
        <dbReference type="Pfam" id="PF21294"/>
    </source>
</evidence>
<sequence length="132" mass="14762">MWRAGGQAEAYVYAPGNQDLAIERIPGFFSDGSIGTSMGRGVQTFQTEHWNTVKLYMKMNSVRGGRPVPDGVVKLMINGKPAVDFDKMIWRTRPLVQIEGIMFQTFFGGNDPTYAPAKDTFIAFKDFSLTEQ</sequence>
<dbReference type="PANTHER" id="PTHR40124">
    <property type="match status" value="1"/>
</dbReference>